<dbReference type="Proteomes" id="UP000637774">
    <property type="component" value="Unassembled WGS sequence"/>
</dbReference>
<comment type="caution">
    <text evidence="2">The sequence shown here is derived from an EMBL/GenBank/DDBJ whole genome shotgun (WGS) entry which is preliminary data.</text>
</comment>
<dbReference type="EMBL" id="BMGY01000066">
    <property type="protein sequence ID" value="GGH91219.1"/>
    <property type="molecule type" value="Genomic_DNA"/>
</dbReference>
<evidence type="ECO:0000256" key="1">
    <source>
        <dbReference type="SAM" id="MobiDB-lite"/>
    </source>
</evidence>
<proteinExistence type="predicted"/>
<gene>
    <name evidence="2" type="ORF">GCM10011495_38840</name>
</gene>
<evidence type="ECO:0000313" key="2">
    <source>
        <dbReference type="EMBL" id="GGH91219.1"/>
    </source>
</evidence>
<reference evidence="3" key="1">
    <citation type="journal article" date="2019" name="Int. J. Syst. Evol. Microbiol.">
        <title>The Global Catalogue of Microorganisms (GCM) 10K type strain sequencing project: providing services to taxonomists for standard genome sequencing and annotation.</title>
        <authorList>
            <consortium name="The Broad Institute Genomics Platform"/>
            <consortium name="The Broad Institute Genome Sequencing Center for Infectious Disease"/>
            <person name="Wu L."/>
            <person name="Ma J."/>
        </authorList>
    </citation>
    <scope>NUCLEOTIDE SEQUENCE [LARGE SCALE GENOMIC DNA]</scope>
    <source>
        <strain evidence="3">CGMCC 1.14966</strain>
    </source>
</reference>
<accession>A0ABQ2AJE5</accession>
<keyword evidence="3" id="KW-1185">Reference proteome</keyword>
<feature type="region of interest" description="Disordered" evidence="1">
    <location>
        <begin position="52"/>
        <end position="102"/>
    </location>
</feature>
<feature type="compositionally biased region" description="Low complexity" evidence="1">
    <location>
        <begin position="63"/>
        <end position="75"/>
    </location>
</feature>
<protein>
    <submittedName>
        <fullName evidence="2">Uncharacterized protein</fullName>
    </submittedName>
</protein>
<evidence type="ECO:0000313" key="3">
    <source>
        <dbReference type="Proteomes" id="UP000637774"/>
    </source>
</evidence>
<feature type="compositionally biased region" description="Basic and acidic residues" evidence="1">
    <location>
        <begin position="52"/>
        <end position="62"/>
    </location>
</feature>
<organism evidence="2 3">
    <name type="scientific">Hymenobacter frigidus</name>
    <dbReference type="NCBI Taxonomy" id="1524095"/>
    <lineage>
        <taxon>Bacteria</taxon>
        <taxon>Pseudomonadati</taxon>
        <taxon>Bacteroidota</taxon>
        <taxon>Cytophagia</taxon>
        <taxon>Cytophagales</taxon>
        <taxon>Hymenobacteraceae</taxon>
        <taxon>Hymenobacter</taxon>
    </lineage>
</organism>
<name>A0ABQ2AJE5_9BACT</name>
<sequence>MKTLENNTAQARKADECFGTTQRALSELREMGVAKGWTDEQVRQAEREFDSVYDACSKRKGDSGSSSTETSSVTEQPYTTGAKSEYQREENASAPIEAEEPKIPKTEASAPVATANAEVANDDNEIVRSKYVPNLFGEFGETATFKGKVGKLSANYTLVLREDQQVEGTYSYVGRKQLYSLKGRMDEGDGSITLTEYTDGKATATCELVAEGSCYVGRMNNTDGRAFTMNMCAQE</sequence>